<dbReference type="GeneID" id="110988992"/>
<keyword evidence="5 10" id="KW-0812">Transmembrane</keyword>
<dbReference type="KEGG" id="aplc:110988992"/>
<evidence type="ECO:0000256" key="10">
    <source>
        <dbReference type="SAM" id="Phobius"/>
    </source>
</evidence>
<feature type="transmembrane region" description="Helical" evidence="10">
    <location>
        <begin position="68"/>
        <end position="93"/>
    </location>
</feature>
<feature type="transmembrane region" description="Helical" evidence="10">
    <location>
        <begin position="113"/>
        <end position="132"/>
    </location>
</feature>
<reference evidence="12" key="1">
    <citation type="submission" date="2025-08" db="UniProtKB">
        <authorList>
            <consortium name="RefSeq"/>
        </authorList>
    </citation>
    <scope>IDENTIFICATION</scope>
</reference>
<keyword evidence="8 10" id="KW-0472">Membrane</keyword>
<evidence type="ECO:0000256" key="3">
    <source>
        <dbReference type="ARBA" id="ARBA00011276"/>
    </source>
</evidence>
<comment type="subcellular location">
    <subcellularLocation>
        <location evidence="1">Endoplasmic reticulum membrane</location>
        <topology evidence="1">Multi-pass membrane protein</topology>
    </subcellularLocation>
</comment>
<dbReference type="InterPro" id="IPR009445">
    <property type="entry name" value="TMEM85/Emc4"/>
</dbReference>
<keyword evidence="11" id="KW-1185">Reference proteome</keyword>
<comment type="similarity">
    <text evidence="2">Belongs to the EMC4 family.</text>
</comment>
<dbReference type="OrthoDB" id="369569at2759"/>
<sequence>MGSNIAFLFSRIKMDRQCQAIPDLPAPVGYSERALADVTVHDTESNLAVKKYWDVALGPLKQLPMNLFIMYMSGNSISIFPIMMVGMMVWRPVQALIGIKTTFKMLDPSPQALIQKMVYFVSNLLGIALALYKCSSMGLLPTHSSDWLSFLEPQERMEYSGGGIIL</sequence>
<comment type="subunit">
    <text evidence="3">Component of the ER membrane protein complex (EMC).</text>
</comment>
<evidence type="ECO:0000256" key="6">
    <source>
        <dbReference type="ARBA" id="ARBA00022824"/>
    </source>
</evidence>
<evidence type="ECO:0000256" key="5">
    <source>
        <dbReference type="ARBA" id="ARBA00022692"/>
    </source>
</evidence>
<dbReference type="GO" id="GO:0005789">
    <property type="term" value="C:endoplasmic reticulum membrane"/>
    <property type="evidence" value="ECO:0007669"/>
    <property type="project" value="UniProtKB-SubCell"/>
</dbReference>
<protein>
    <recommendedName>
        <fullName evidence="4">ER membrane protein complex subunit 4</fullName>
    </recommendedName>
    <alternativeName>
        <fullName evidence="9">Transmembrane protein 85</fullName>
    </alternativeName>
</protein>
<dbReference type="Proteomes" id="UP000694845">
    <property type="component" value="Unplaced"/>
</dbReference>
<evidence type="ECO:0000313" key="11">
    <source>
        <dbReference type="Proteomes" id="UP000694845"/>
    </source>
</evidence>
<evidence type="ECO:0000256" key="8">
    <source>
        <dbReference type="ARBA" id="ARBA00023136"/>
    </source>
</evidence>
<dbReference type="Pfam" id="PF06417">
    <property type="entry name" value="EMC4"/>
    <property type="match status" value="1"/>
</dbReference>
<dbReference type="CTD" id="51234"/>
<evidence type="ECO:0000256" key="7">
    <source>
        <dbReference type="ARBA" id="ARBA00022989"/>
    </source>
</evidence>
<dbReference type="AlphaFoldDB" id="A0A8B7ZUF2"/>
<proteinExistence type="inferred from homology"/>
<dbReference type="RefSeq" id="XP_022108717.1">
    <property type="nucleotide sequence ID" value="XM_022253025.1"/>
</dbReference>
<dbReference type="PANTHER" id="PTHR19315">
    <property type="entry name" value="ER MEMBRANE PROTEIN COMPLEX SUBUNIT 4"/>
    <property type="match status" value="1"/>
</dbReference>
<gene>
    <name evidence="12" type="primary">LOC110988992</name>
</gene>
<name>A0A8B7ZUF2_ACAPL</name>
<keyword evidence="6" id="KW-0256">Endoplasmic reticulum</keyword>
<keyword evidence="7 10" id="KW-1133">Transmembrane helix</keyword>
<organism evidence="11 12">
    <name type="scientific">Acanthaster planci</name>
    <name type="common">Crown-of-thorns starfish</name>
    <dbReference type="NCBI Taxonomy" id="133434"/>
    <lineage>
        <taxon>Eukaryota</taxon>
        <taxon>Metazoa</taxon>
        <taxon>Echinodermata</taxon>
        <taxon>Eleutherozoa</taxon>
        <taxon>Asterozoa</taxon>
        <taxon>Asteroidea</taxon>
        <taxon>Valvatacea</taxon>
        <taxon>Valvatida</taxon>
        <taxon>Acanthasteridae</taxon>
        <taxon>Acanthaster</taxon>
    </lineage>
</organism>
<evidence type="ECO:0000256" key="4">
    <source>
        <dbReference type="ARBA" id="ARBA00020820"/>
    </source>
</evidence>
<accession>A0A8B7ZUF2</accession>
<evidence type="ECO:0000256" key="2">
    <source>
        <dbReference type="ARBA" id="ARBA00007715"/>
    </source>
</evidence>
<evidence type="ECO:0000256" key="1">
    <source>
        <dbReference type="ARBA" id="ARBA00004477"/>
    </source>
</evidence>
<evidence type="ECO:0000256" key="9">
    <source>
        <dbReference type="ARBA" id="ARBA00031143"/>
    </source>
</evidence>
<dbReference type="OMA" id="QQTFKVI"/>
<evidence type="ECO:0000313" key="12">
    <source>
        <dbReference type="RefSeq" id="XP_022108717.1"/>
    </source>
</evidence>